<name>A0A3B5R4E5_XIPMA</name>
<dbReference type="InParanoid" id="A0A3B5R4E5"/>
<dbReference type="AlphaFoldDB" id="A0A3B5R4E5"/>
<evidence type="ECO:0000256" key="1">
    <source>
        <dbReference type="SAM" id="Phobius"/>
    </source>
</evidence>
<evidence type="ECO:0000313" key="3">
    <source>
        <dbReference type="Proteomes" id="UP000002852"/>
    </source>
</evidence>
<reference evidence="3" key="2">
    <citation type="journal article" date="2013" name="Nat. Genet.">
        <title>The genome of the platyfish, Xiphophorus maculatus, provides insights into evolutionary adaptation and several complex traits.</title>
        <authorList>
            <person name="Schartl M."/>
            <person name="Walter R.B."/>
            <person name="Shen Y."/>
            <person name="Garcia T."/>
            <person name="Catchen J."/>
            <person name="Amores A."/>
            <person name="Braasch I."/>
            <person name="Chalopin D."/>
            <person name="Volff J.N."/>
            <person name="Lesch K.P."/>
            <person name="Bisazza A."/>
            <person name="Minx P."/>
            <person name="Hillier L."/>
            <person name="Wilson R.K."/>
            <person name="Fuerstenberg S."/>
            <person name="Boore J."/>
            <person name="Searle S."/>
            <person name="Postlethwait J.H."/>
            <person name="Warren W.C."/>
        </authorList>
    </citation>
    <scope>NUCLEOTIDE SEQUENCE [LARGE SCALE GENOMIC DNA]</scope>
    <source>
        <strain evidence="3">JP 163 A</strain>
    </source>
</reference>
<accession>A0A3B5R4E5</accession>
<dbReference type="Proteomes" id="UP000002852">
    <property type="component" value="Unassembled WGS sequence"/>
</dbReference>
<dbReference type="Ensembl" id="ENSXMAT00000021366.1">
    <property type="protein sequence ID" value="ENSXMAP00000037635.1"/>
    <property type="gene ID" value="ENSXMAG00000024892.1"/>
</dbReference>
<protein>
    <submittedName>
        <fullName evidence="2">Uncharacterized protein</fullName>
    </submittedName>
</protein>
<feature type="transmembrane region" description="Helical" evidence="1">
    <location>
        <begin position="55"/>
        <end position="79"/>
    </location>
</feature>
<reference evidence="2" key="4">
    <citation type="submission" date="2025-09" db="UniProtKB">
        <authorList>
            <consortium name="Ensembl"/>
        </authorList>
    </citation>
    <scope>IDENTIFICATION</scope>
    <source>
        <strain evidence="2">JP 163 A</strain>
    </source>
</reference>
<organism evidence="2 3">
    <name type="scientific">Xiphophorus maculatus</name>
    <name type="common">Southern platyfish</name>
    <name type="synonym">Platypoecilus maculatus</name>
    <dbReference type="NCBI Taxonomy" id="8083"/>
    <lineage>
        <taxon>Eukaryota</taxon>
        <taxon>Metazoa</taxon>
        <taxon>Chordata</taxon>
        <taxon>Craniata</taxon>
        <taxon>Vertebrata</taxon>
        <taxon>Euteleostomi</taxon>
        <taxon>Actinopterygii</taxon>
        <taxon>Neopterygii</taxon>
        <taxon>Teleostei</taxon>
        <taxon>Neoteleostei</taxon>
        <taxon>Acanthomorphata</taxon>
        <taxon>Ovalentaria</taxon>
        <taxon>Atherinomorphae</taxon>
        <taxon>Cyprinodontiformes</taxon>
        <taxon>Poeciliidae</taxon>
        <taxon>Poeciliinae</taxon>
        <taxon>Xiphophorus</taxon>
    </lineage>
</organism>
<dbReference type="GeneTree" id="ENSGT00940000179812"/>
<keyword evidence="1" id="KW-0812">Transmembrane</keyword>
<keyword evidence="1" id="KW-0472">Membrane</keyword>
<keyword evidence="3" id="KW-1185">Reference proteome</keyword>
<reference evidence="3" key="1">
    <citation type="submission" date="2012-01" db="EMBL/GenBank/DDBJ databases">
        <authorList>
            <person name="Walter R."/>
            <person name="Schartl M."/>
            <person name="Warren W."/>
        </authorList>
    </citation>
    <scope>NUCLEOTIDE SEQUENCE [LARGE SCALE GENOMIC DNA]</scope>
    <source>
        <strain evidence="3">JP 163 A</strain>
    </source>
</reference>
<evidence type="ECO:0000313" key="2">
    <source>
        <dbReference type="Ensembl" id="ENSXMAP00000037635.1"/>
    </source>
</evidence>
<reference evidence="2" key="3">
    <citation type="submission" date="2025-08" db="UniProtKB">
        <authorList>
            <consortium name="Ensembl"/>
        </authorList>
    </citation>
    <scope>IDENTIFICATION</scope>
    <source>
        <strain evidence="2">JP 163 A</strain>
    </source>
</reference>
<feature type="transmembrane region" description="Helical" evidence="1">
    <location>
        <begin position="12"/>
        <end position="35"/>
    </location>
</feature>
<proteinExistence type="predicted"/>
<keyword evidence="1" id="KW-1133">Transmembrane helix</keyword>
<sequence>MPQLSLISLQFIYKISLFCLLTFIPEALVNFSLIFKLSYIEALSANRSVRSSMYIVNFMSLPSLPGGVIPLIILFSLIAHANGSIAIINNSGDSGQPCLTPALIAKGGVKVPFTTATLLHSLYKVLIHLLNVSPKLK</sequence>